<dbReference type="EMBL" id="QPKB01000002">
    <property type="protein sequence ID" value="RWR77219.1"/>
    <property type="molecule type" value="Genomic_DNA"/>
</dbReference>
<comment type="caution">
    <text evidence="1">The sequence shown here is derived from an EMBL/GenBank/DDBJ whole genome shotgun (WGS) entry which is preliminary data.</text>
</comment>
<sequence>MGEIKSVDRKPSVGSTIAHTITNQGFLLPTEASNSSLDHLISFPLISWEPLDHKLLLYSLMPYIETVNGNQQSL</sequence>
<proteinExistence type="predicted"/>
<accession>A0A3S3ND00</accession>
<protein>
    <submittedName>
        <fullName evidence="1">Uncharacterized protein</fullName>
    </submittedName>
</protein>
<gene>
    <name evidence="1" type="ORF">CKAN_00569800</name>
</gene>
<dbReference type="OrthoDB" id="10562782at2759"/>
<reference evidence="1 2" key="1">
    <citation type="journal article" date="2019" name="Nat. Plants">
        <title>Stout camphor tree genome fills gaps in understanding of flowering plant genome evolution.</title>
        <authorList>
            <person name="Chaw S.M."/>
            <person name="Liu Y.C."/>
            <person name="Wu Y.W."/>
            <person name="Wang H.Y."/>
            <person name="Lin C.I."/>
            <person name="Wu C.S."/>
            <person name="Ke H.M."/>
            <person name="Chang L.Y."/>
            <person name="Hsu C.Y."/>
            <person name="Yang H.T."/>
            <person name="Sudianto E."/>
            <person name="Hsu M.H."/>
            <person name="Wu K.P."/>
            <person name="Wang L.N."/>
            <person name="Leebens-Mack J.H."/>
            <person name="Tsai I.J."/>
        </authorList>
    </citation>
    <scope>NUCLEOTIDE SEQUENCE [LARGE SCALE GENOMIC DNA]</scope>
    <source>
        <strain evidence="2">cv. Chaw 1501</strain>
        <tissue evidence="1">Young leaves</tissue>
    </source>
</reference>
<organism evidence="1 2">
    <name type="scientific">Cinnamomum micranthum f. kanehirae</name>
    <dbReference type="NCBI Taxonomy" id="337451"/>
    <lineage>
        <taxon>Eukaryota</taxon>
        <taxon>Viridiplantae</taxon>
        <taxon>Streptophyta</taxon>
        <taxon>Embryophyta</taxon>
        <taxon>Tracheophyta</taxon>
        <taxon>Spermatophyta</taxon>
        <taxon>Magnoliopsida</taxon>
        <taxon>Magnoliidae</taxon>
        <taxon>Laurales</taxon>
        <taxon>Lauraceae</taxon>
        <taxon>Cinnamomum</taxon>
    </lineage>
</organism>
<dbReference type="AlphaFoldDB" id="A0A3S3ND00"/>
<dbReference type="Proteomes" id="UP000283530">
    <property type="component" value="Unassembled WGS sequence"/>
</dbReference>
<keyword evidence="2" id="KW-1185">Reference proteome</keyword>
<evidence type="ECO:0000313" key="2">
    <source>
        <dbReference type="Proteomes" id="UP000283530"/>
    </source>
</evidence>
<name>A0A3S3ND00_9MAGN</name>
<evidence type="ECO:0000313" key="1">
    <source>
        <dbReference type="EMBL" id="RWR77219.1"/>
    </source>
</evidence>